<name>A0A814FDL4_9BILA</name>
<dbReference type="Proteomes" id="UP000663879">
    <property type="component" value="Unassembled WGS sequence"/>
</dbReference>
<protein>
    <recommendedName>
        <fullName evidence="3">EF-hand domain-containing protein</fullName>
    </recommendedName>
</protein>
<dbReference type="SUPFAM" id="SSF47473">
    <property type="entry name" value="EF-hand"/>
    <property type="match status" value="1"/>
</dbReference>
<evidence type="ECO:0000313" key="1">
    <source>
        <dbReference type="EMBL" id="CAF0979245.1"/>
    </source>
</evidence>
<evidence type="ECO:0000313" key="2">
    <source>
        <dbReference type="Proteomes" id="UP000663879"/>
    </source>
</evidence>
<dbReference type="EMBL" id="CAJNOC010003359">
    <property type="protein sequence ID" value="CAF0979245.1"/>
    <property type="molecule type" value="Genomic_DNA"/>
</dbReference>
<proteinExistence type="predicted"/>
<organism evidence="1 2">
    <name type="scientific">Brachionus calyciflorus</name>
    <dbReference type="NCBI Taxonomy" id="104777"/>
    <lineage>
        <taxon>Eukaryota</taxon>
        <taxon>Metazoa</taxon>
        <taxon>Spiralia</taxon>
        <taxon>Gnathifera</taxon>
        <taxon>Rotifera</taxon>
        <taxon>Eurotatoria</taxon>
        <taxon>Monogononta</taxon>
        <taxon>Pseudotrocha</taxon>
        <taxon>Ploima</taxon>
        <taxon>Brachionidae</taxon>
        <taxon>Brachionus</taxon>
    </lineage>
</organism>
<reference evidence="1" key="1">
    <citation type="submission" date="2021-02" db="EMBL/GenBank/DDBJ databases">
        <authorList>
            <person name="Nowell W R."/>
        </authorList>
    </citation>
    <scope>NUCLEOTIDE SEQUENCE</scope>
    <source>
        <strain evidence="1">Ploen Becks lab</strain>
    </source>
</reference>
<sequence length="479" mass="57476">MNLIEFDFPDDYNIKSNISISGHKIALTIPKFSKQQQQQQNKNHQRRLIHHFKFENLIKIQEHKNEYKLNYNQMSSNEEKFPDIQMKYENKISPRAKLKPETFKLPLYNGNSNIKENEIRESIKKYKKLEPISKYGDSYKSDDNLNIRSKLIKFSSMDKKLERFKHELSSSPTQDIDLLAPSYDEIHNIDQYDTFTQSQSAINSNTSRSSLKQPEISRAKLKSKTPIYYSPDENLRNLKTPVHIAVGRWSPIKIRSNKNLKLHERFKIHSEYKMIFNKLDEDKDGHLNFDALKFEFCRNMDQSQISFFYQIYDYLSEATYFGLQEFSTFYQMAEEFKRLDYKSTGYYWDIFISSDFEDYRKEIKEYINLIDHLDFYRQVCIEDVMKLKIKNLDRGLFLSQQSKMRMEVNKINQILDQRILGGDNDDNIETKIVNYVLYIPIYIYLESFFKNKQIFQRKNNSILDSKESTNYHTFSKRTW</sequence>
<keyword evidence="2" id="KW-1185">Reference proteome</keyword>
<accession>A0A814FDL4</accession>
<dbReference type="OrthoDB" id="10007716at2759"/>
<evidence type="ECO:0008006" key="3">
    <source>
        <dbReference type="Google" id="ProtNLM"/>
    </source>
</evidence>
<dbReference type="InterPro" id="IPR011992">
    <property type="entry name" value="EF-hand-dom_pair"/>
</dbReference>
<dbReference type="AlphaFoldDB" id="A0A814FDL4"/>
<comment type="caution">
    <text evidence="1">The sequence shown here is derived from an EMBL/GenBank/DDBJ whole genome shotgun (WGS) entry which is preliminary data.</text>
</comment>
<gene>
    <name evidence="1" type="ORF">OXX778_LOCUS15330</name>
</gene>